<dbReference type="EC" id="3.4.22.-" evidence="10"/>
<dbReference type="PANTHER" id="PTHR22624:SF49">
    <property type="entry name" value="CYSTEINE PROTEASE"/>
    <property type="match status" value="1"/>
</dbReference>
<feature type="compositionally biased region" description="Basic and acidic residues" evidence="11">
    <location>
        <begin position="1"/>
        <end position="18"/>
    </location>
</feature>
<dbReference type="GO" id="GO:0005737">
    <property type="term" value="C:cytoplasm"/>
    <property type="evidence" value="ECO:0007669"/>
    <property type="project" value="UniProtKB-SubCell"/>
</dbReference>
<dbReference type="GO" id="GO:0019786">
    <property type="term" value="F:protein-phosphatidylethanolamide deconjugating activity"/>
    <property type="evidence" value="ECO:0007669"/>
    <property type="project" value="InterPro"/>
</dbReference>
<keyword evidence="3 10" id="KW-0963">Cytoplasm</keyword>
<reference evidence="13 14" key="1">
    <citation type="journal article" date="2019" name="Sci. Rep.">
        <title>Comparative genomics of chytrid fungi reveal insights into the obligate biotrophic and pathogenic lifestyle of Synchytrium endobioticum.</title>
        <authorList>
            <person name="van de Vossenberg B.T.L.H."/>
            <person name="Warris S."/>
            <person name="Nguyen H.D.T."/>
            <person name="van Gent-Pelzer M.P.E."/>
            <person name="Joly D.L."/>
            <person name="van de Geest H.C."/>
            <person name="Bonants P.J.M."/>
            <person name="Smith D.S."/>
            <person name="Levesque C.A."/>
            <person name="van der Lee T.A.J."/>
        </authorList>
    </citation>
    <scope>NUCLEOTIDE SEQUENCE [LARGE SCALE GENOMIC DNA]</scope>
    <source>
        <strain evidence="13 14">LEV6574</strain>
    </source>
</reference>
<dbReference type="SUPFAM" id="SSF54001">
    <property type="entry name" value="Cysteine proteinases"/>
    <property type="match status" value="1"/>
</dbReference>
<accession>A0A507DBA4</accession>
<evidence type="ECO:0000256" key="5">
    <source>
        <dbReference type="ARBA" id="ARBA00022801"/>
    </source>
</evidence>
<evidence type="ECO:0000256" key="4">
    <source>
        <dbReference type="ARBA" id="ARBA00022670"/>
    </source>
</evidence>
<gene>
    <name evidence="13" type="ORF">SeLEV6574_g01750</name>
</gene>
<dbReference type="InterPro" id="IPR038765">
    <property type="entry name" value="Papain-like_cys_pep_sf"/>
</dbReference>
<dbReference type="OrthoDB" id="2960936at2759"/>
<dbReference type="InterPro" id="IPR046792">
    <property type="entry name" value="Peptidase_C54_cat"/>
</dbReference>
<keyword evidence="6" id="KW-0788">Thiol protease</keyword>
<dbReference type="GO" id="GO:0034727">
    <property type="term" value="P:piecemeal microautophagy of the nucleus"/>
    <property type="evidence" value="ECO:0007669"/>
    <property type="project" value="TreeGrafter"/>
</dbReference>
<evidence type="ECO:0000256" key="7">
    <source>
        <dbReference type="ARBA" id="ARBA00022927"/>
    </source>
</evidence>
<dbReference type="AlphaFoldDB" id="A0A507DBA4"/>
<evidence type="ECO:0000256" key="1">
    <source>
        <dbReference type="ARBA" id="ARBA00010958"/>
    </source>
</evidence>
<dbReference type="GO" id="GO:0005634">
    <property type="term" value="C:nucleus"/>
    <property type="evidence" value="ECO:0007669"/>
    <property type="project" value="UniProtKB-SubCell"/>
</dbReference>
<evidence type="ECO:0000256" key="8">
    <source>
        <dbReference type="ARBA" id="ARBA00023006"/>
    </source>
</evidence>
<dbReference type="GO" id="GO:0000423">
    <property type="term" value="P:mitophagy"/>
    <property type="evidence" value="ECO:0007669"/>
    <property type="project" value="TreeGrafter"/>
</dbReference>
<evidence type="ECO:0000256" key="6">
    <source>
        <dbReference type="ARBA" id="ARBA00022807"/>
    </source>
</evidence>
<keyword evidence="2" id="KW-0813">Transport</keyword>
<comment type="catalytic activity">
    <reaction evidence="9">
        <text>[protein]-C-terminal L-amino acid-glycyl-phosphatidylethanolamide + H2O = [protein]-C-terminal L-amino acid-glycine + a 1,2-diacyl-sn-glycero-3-phosphoethanolamine</text>
        <dbReference type="Rhea" id="RHEA:67548"/>
        <dbReference type="Rhea" id="RHEA-COMP:17323"/>
        <dbReference type="Rhea" id="RHEA-COMP:17324"/>
        <dbReference type="ChEBI" id="CHEBI:15377"/>
        <dbReference type="ChEBI" id="CHEBI:64612"/>
        <dbReference type="ChEBI" id="CHEBI:172940"/>
        <dbReference type="ChEBI" id="CHEBI:172941"/>
    </reaction>
    <physiologicalReaction direction="left-to-right" evidence="9">
        <dbReference type="Rhea" id="RHEA:67549"/>
    </physiologicalReaction>
</comment>
<dbReference type="GO" id="GO:0016485">
    <property type="term" value="P:protein processing"/>
    <property type="evidence" value="ECO:0007669"/>
    <property type="project" value="TreeGrafter"/>
</dbReference>
<comment type="caution">
    <text evidence="13">The sequence shown here is derived from an EMBL/GenBank/DDBJ whole genome shotgun (WGS) entry which is preliminary data.</text>
</comment>
<keyword evidence="7" id="KW-0653">Protein transport</keyword>
<keyword evidence="8" id="KW-0072">Autophagy</keyword>
<dbReference type="GO" id="GO:0015031">
    <property type="term" value="P:protein transport"/>
    <property type="evidence" value="ECO:0007669"/>
    <property type="project" value="UniProtKB-KW"/>
</dbReference>
<dbReference type="GO" id="GO:0035973">
    <property type="term" value="P:aggrephagy"/>
    <property type="evidence" value="ECO:0007669"/>
    <property type="project" value="TreeGrafter"/>
</dbReference>
<comment type="subcellular location">
    <subcellularLocation>
        <location evidence="10">Nucleus</location>
    </subcellularLocation>
    <subcellularLocation>
        <location evidence="10">Cytoplasm</location>
    </subcellularLocation>
</comment>
<evidence type="ECO:0000256" key="9">
    <source>
        <dbReference type="ARBA" id="ARBA00029362"/>
    </source>
</evidence>
<dbReference type="VEuPathDB" id="FungiDB:SeMB42_g00952"/>
<proteinExistence type="inferred from homology"/>
<name>A0A507DBA4_9FUNG</name>
<comment type="function">
    <text evidence="10">Required for selective autophagic degradation of the nucleus (nucleophagy) as well as for mitophagy which contributes to regulate mitochondrial quantity and quality by eliminating the mitochondria to a basal level to fulfill cellular energy requirements and preventing excess ROS production.</text>
</comment>
<dbReference type="InterPro" id="IPR005078">
    <property type="entry name" value="Peptidase_C54"/>
</dbReference>
<dbReference type="GO" id="GO:0004197">
    <property type="term" value="F:cysteine-type endopeptidase activity"/>
    <property type="evidence" value="ECO:0007669"/>
    <property type="project" value="TreeGrafter"/>
</dbReference>
<evidence type="ECO:0000256" key="10">
    <source>
        <dbReference type="RuleBase" id="RU363115"/>
    </source>
</evidence>
<dbReference type="Pfam" id="PF03416">
    <property type="entry name" value="Peptidase_C54"/>
    <property type="match status" value="1"/>
</dbReference>
<evidence type="ECO:0000256" key="2">
    <source>
        <dbReference type="ARBA" id="ARBA00022448"/>
    </source>
</evidence>
<keyword evidence="5 10" id="KW-0378">Hydrolase</keyword>
<comment type="similarity">
    <text evidence="1 10">Belongs to the peptidase C54 family.</text>
</comment>
<evidence type="ECO:0000256" key="11">
    <source>
        <dbReference type="SAM" id="MobiDB-lite"/>
    </source>
</evidence>
<organism evidence="13 14">
    <name type="scientific">Synchytrium endobioticum</name>
    <dbReference type="NCBI Taxonomy" id="286115"/>
    <lineage>
        <taxon>Eukaryota</taxon>
        <taxon>Fungi</taxon>
        <taxon>Fungi incertae sedis</taxon>
        <taxon>Chytridiomycota</taxon>
        <taxon>Chytridiomycota incertae sedis</taxon>
        <taxon>Chytridiomycetes</taxon>
        <taxon>Synchytriales</taxon>
        <taxon>Synchytriaceae</taxon>
        <taxon>Synchytrium</taxon>
    </lineage>
</organism>
<dbReference type="Proteomes" id="UP000320475">
    <property type="component" value="Unassembled WGS sequence"/>
</dbReference>
<keyword evidence="10" id="KW-0539">Nucleus</keyword>
<protein>
    <recommendedName>
        <fullName evidence="10">Cysteine protease</fullName>
        <ecNumber evidence="10">3.4.22.-</ecNumber>
    </recommendedName>
</protein>
<evidence type="ECO:0000256" key="3">
    <source>
        <dbReference type="ARBA" id="ARBA00022490"/>
    </source>
</evidence>
<evidence type="ECO:0000313" key="13">
    <source>
        <dbReference type="EMBL" id="TPX48969.1"/>
    </source>
</evidence>
<dbReference type="PANTHER" id="PTHR22624">
    <property type="entry name" value="CYSTEINE PROTEASE ATG4"/>
    <property type="match status" value="1"/>
</dbReference>
<dbReference type="EMBL" id="QEAM01000042">
    <property type="protein sequence ID" value="TPX48969.1"/>
    <property type="molecule type" value="Genomic_DNA"/>
</dbReference>
<keyword evidence="4 10" id="KW-0645">Protease</keyword>
<evidence type="ECO:0000259" key="12">
    <source>
        <dbReference type="Pfam" id="PF03416"/>
    </source>
</evidence>
<feature type="domain" description="Peptidase C54 catalytic" evidence="12">
    <location>
        <begin position="87"/>
        <end position="380"/>
    </location>
</feature>
<dbReference type="GO" id="GO:0000045">
    <property type="term" value="P:autophagosome assembly"/>
    <property type="evidence" value="ECO:0007669"/>
    <property type="project" value="TreeGrafter"/>
</dbReference>
<feature type="region of interest" description="Disordered" evidence="11">
    <location>
        <begin position="1"/>
        <end position="29"/>
    </location>
</feature>
<evidence type="ECO:0000313" key="14">
    <source>
        <dbReference type="Proteomes" id="UP000320475"/>
    </source>
</evidence>
<sequence length="414" mass="45948">MGDDQPKQMRDDNAESDVRPPTAHGINQTQSTLISKIVNVISDAVSAMGFNTISNDPTKGMDGNSNAQPNPPLLLLSIPYRSLTDVRFLDDFGSRPWITYRHSFPPIQPSSYTSDIGWGCMLRSGQMMLANALVCHYLGRGWRRSQAIRDKNAISSNTNSSWATYVRILSWFADSNTSPYSIHRIALMGRQFDKEIGQWFGPSTISQVLKVLVQHHKETNLSLHVANDGTMYKSDLASIWNSSKGSADTSTSPTSNTDDTNTSNGVLILIPLRLGVDQLNPVYYSALQECFEIPQCVGIAGGKPNHSLFFLGIEGDQLIFLDPHLMRPTVEVKDLESYTIDDISSYHCSNVRLASITSVDPSLVIGFYCKNEENFQELCTRCQRISHGNTPLFTIEEASPNYEGEMGVVSDEEM</sequence>